<dbReference type="GO" id="GO:0003700">
    <property type="term" value="F:DNA-binding transcription factor activity"/>
    <property type="evidence" value="ECO:0007669"/>
    <property type="project" value="TreeGrafter"/>
</dbReference>
<dbReference type="RefSeq" id="WP_054402694.1">
    <property type="nucleotide sequence ID" value="NZ_LIUT01000001.1"/>
</dbReference>
<dbReference type="InterPro" id="IPR036388">
    <property type="entry name" value="WH-like_DNA-bd_sf"/>
</dbReference>
<dbReference type="InterPro" id="IPR030489">
    <property type="entry name" value="TR_Rrf2-type_CS"/>
</dbReference>
<dbReference type="SUPFAM" id="SSF46785">
    <property type="entry name" value="Winged helix' DNA-binding domain"/>
    <property type="match status" value="1"/>
</dbReference>
<protein>
    <submittedName>
        <fullName evidence="1">Rrf2 family transcriptional regulator</fullName>
    </submittedName>
</protein>
<proteinExistence type="predicted"/>
<sequence length="148" mass="16077">MSINREASKKTTVTCPSTYKTFSLAVQALVALERHAGKCSSSDIASYMHSESTLIRRIMKTLAQAGIIVSREGRDGGYRLNKKASDITLAEVYSVLQVHDSISSSMMDATGGHDFADEIKESFNEILAEIEESTLQILGSRTIADVAT</sequence>
<reference evidence="2" key="1">
    <citation type="submission" date="2015-08" db="EMBL/GenBank/DDBJ databases">
        <title>Genome sequencing project for genomic taxonomy and phylogenomics of Bacillus-like bacteria.</title>
        <authorList>
            <person name="Liu B."/>
            <person name="Wang J."/>
            <person name="Zhu Y."/>
            <person name="Liu G."/>
            <person name="Chen Q."/>
            <person name="Chen Z."/>
            <person name="Lan J."/>
            <person name="Che J."/>
            <person name="Ge C."/>
            <person name="Shi H."/>
            <person name="Pan Z."/>
            <person name="Liu X."/>
        </authorList>
    </citation>
    <scope>NUCLEOTIDE SEQUENCE [LARGE SCALE GENOMIC DNA]</scope>
    <source>
        <strain evidence="2">FJAT-22460</strain>
    </source>
</reference>
<dbReference type="AlphaFoldDB" id="A0A0M1P5I3"/>
<accession>A0A0M1P5I3</accession>
<organism evidence="1 2">
    <name type="scientific">Paenibacillus solani</name>
    <dbReference type="NCBI Taxonomy" id="1705565"/>
    <lineage>
        <taxon>Bacteria</taxon>
        <taxon>Bacillati</taxon>
        <taxon>Bacillota</taxon>
        <taxon>Bacilli</taxon>
        <taxon>Bacillales</taxon>
        <taxon>Paenibacillaceae</taxon>
        <taxon>Paenibacillus</taxon>
    </lineage>
</organism>
<dbReference type="PROSITE" id="PS51197">
    <property type="entry name" value="HTH_RRF2_2"/>
    <property type="match status" value="1"/>
</dbReference>
<keyword evidence="2" id="KW-1185">Reference proteome</keyword>
<dbReference type="GO" id="GO:0005829">
    <property type="term" value="C:cytosol"/>
    <property type="evidence" value="ECO:0007669"/>
    <property type="project" value="TreeGrafter"/>
</dbReference>
<dbReference type="PATRIC" id="fig|1705565.3.peg.4266"/>
<dbReference type="Gene3D" id="1.10.10.10">
    <property type="entry name" value="Winged helix-like DNA-binding domain superfamily/Winged helix DNA-binding domain"/>
    <property type="match status" value="1"/>
</dbReference>
<gene>
    <name evidence="1" type="ORF">AM231_11310</name>
</gene>
<evidence type="ECO:0000313" key="2">
    <source>
        <dbReference type="Proteomes" id="UP000036932"/>
    </source>
</evidence>
<name>A0A0M1P5I3_9BACL</name>
<dbReference type="InterPro" id="IPR036390">
    <property type="entry name" value="WH_DNA-bd_sf"/>
</dbReference>
<dbReference type="PROSITE" id="PS01332">
    <property type="entry name" value="HTH_RRF2_1"/>
    <property type="match status" value="1"/>
</dbReference>
<dbReference type="OrthoDB" id="32510at2"/>
<dbReference type="EMBL" id="LIUT01000001">
    <property type="protein sequence ID" value="KOR89662.1"/>
    <property type="molecule type" value="Genomic_DNA"/>
</dbReference>
<dbReference type="Proteomes" id="UP000036932">
    <property type="component" value="Unassembled WGS sequence"/>
</dbReference>
<evidence type="ECO:0000313" key="1">
    <source>
        <dbReference type="EMBL" id="KOR89662.1"/>
    </source>
</evidence>
<comment type="caution">
    <text evidence="1">The sequence shown here is derived from an EMBL/GenBank/DDBJ whole genome shotgun (WGS) entry which is preliminary data.</text>
</comment>
<dbReference type="Pfam" id="PF02082">
    <property type="entry name" value="Rrf2"/>
    <property type="match status" value="1"/>
</dbReference>
<dbReference type="InterPro" id="IPR000944">
    <property type="entry name" value="Tscrpt_reg_Rrf2"/>
</dbReference>
<dbReference type="PANTHER" id="PTHR33221:SF15">
    <property type="entry name" value="HTH-TYPE TRANSCRIPTIONAL REGULATOR YWGB-RELATED"/>
    <property type="match status" value="1"/>
</dbReference>
<dbReference type="PANTHER" id="PTHR33221">
    <property type="entry name" value="WINGED HELIX-TURN-HELIX TRANSCRIPTIONAL REGULATOR, RRF2 FAMILY"/>
    <property type="match status" value="1"/>
</dbReference>